<feature type="binding site" evidence="10">
    <location>
        <position position="35"/>
    </location>
    <ligand>
        <name>NAD(+)</name>
        <dbReference type="ChEBI" id="CHEBI:57540"/>
    </ligand>
</feature>
<dbReference type="SUPFAM" id="SSF51735">
    <property type="entry name" value="NAD(P)-binding Rossmann-fold domains"/>
    <property type="match status" value="1"/>
</dbReference>
<dbReference type="GO" id="GO:0000271">
    <property type="term" value="P:polysaccharide biosynthetic process"/>
    <property type="evidence" value="ECO:0007669"/>
    <property type="project" value="InterPro"/>
</dbReference>
<feature type="binding site" evidence="10">
    <location>
        <position position="365"/>
    </location>
    <ligand>
        <name>NAD(+)</name>
        <dbReference type="ChEBI" id="CHEBI:57540"/>
    </ligand>
</feature>
<keyword evidence="5 7" id="KW-0520">NAD</keyword>
<accession>A0AAW6I9G5</accession>
<comment type="caution">
    <text evidence="12">The sequence shown here is derived from an EMBL/GenBank/DDBJ whole genome shotgun (WGS) entry which is preliminary data.</text>
</comment>
<dbReference type="InterPro" id="IPR001732">
    <property type="entry name" value="UDP-Glc/GDP-Man_DH_N"/>
</dbReference>
<dbReference type="Gene3D" id="1.10.1040.10">
    <property type="entry name" value="N-(1-d-carboxylethyl)-l-norvaline Dehydrogenase, domain 2"/>
    <property type="match status" value="1"/>
</dbReference>
<comment type="similarity">
    <text evidence="2 7">Belongs to the UDP-glucose/GDP-mannose dehydrogenase family.</text>
</comment>
<dbReference type="InterPro" id="IPR017476">
    <property type="entry name" value="UDP-Glc/GDP-Man"/>
</dbReference>
<dbReference type="PIRSF" id="PIRSF500134">
    <property type="entry name" value="UDPglc_DH_bac"/>
    <property type="match status" value="1"/>
</dbReference>
<evidence type="ECO:0000256" key="8">
    <source>
        <dbReference type="PIRSR" id="PIRSR500134-1"/>
    </source>
</evidence>
<dbReference type="SMART" id="SM00984">
    <property type="entry name" value="UDPG_MGDP_dh_C"/>
    <property type="match status" value="1"/>
</dbReference>
<organism evidence="12 13">
    <name type="scientific">Bacteroides ovatus</name>
    <dbReference type="NCBI Taxonomy" id="28116"/>
    <lineage>
        <taxon>Bacteria</taxon>
        <taxon>Pseudomonadati</taxon>
        <taxon>Bacteroidota</taxon>
        <taxon>Bacteroidia</taxon>
        <taxon>Bacteroidales</taxon>
        <taxon>Bacteroidaceae</taxon>
        <taxon>Bacteroides</taxon>
    </lineage>
</organism>
<dbReference type="GO" id="GO:0051287">
    <property type="term" value="F:NAD binding"/>
    <property type="evidence" value="ECO:0007669"/>
    <property type="project" value="InterPro"/>
</dbReference>
<dbReference type="Pfam" id="PF00984">
    <property type="entry name" value="UDPG_MGDP_dh"/>
    <property type="match status" value="1"/>
</dbReference>
<dbReference type="InterPro" id="IPR013328">
    <property type="entry name" value="6PGD_dom2"/>
</dbReference>
<reference evidence="12" key="1">
    <citation type="submission" date="2022-10" db="EMBL/GenBank/DDBJ databases">
        <title>Human gut microbiome strain richness.</title>
        <authorList>
            <person name="Chen-Liaw A."/>
        </authorList>
    </citation>
    <scope>NUCLEOTIDE SEQUENCE</scope>
    <source>
        <strain evidence="12">RTP21484st1_H8_RTP21484_190118</strain>
    </source>
</reference>
<feature type="binding site" evidence="9">
    <location>
        <position position="232"/>
    </location>
    <ligand>
        <name>substrate</name>
    </ligand>
</feature>
<evidence type="ECO:0000256" key="1">
    <source>
        <dbReference type="ARBA" id="ARBA00004701"/>
    </source>
</evidence>
<dbReference type="SUPFAM" id="SSF48179">
    <property type="entry name" value="6-phosphogluconate dehydrogenase C-terminal domain-like"/>
    <property type="match status" value="1"/>
</dbReference>
<evidence type="ECO:0000256" key="9">
    <source>
        <dbReference type="PIRSR" id="PIRSR500134-2"/>
    </source>
</evidence>
<feature type="binding site" evidence="9">
    <location>
        <position position="285"/>
    </location>
    <ligand>
        <name>substrate</name>
    </ligand>
</feature>
<evidence type="ECO:0000256" key="5">
    <source>
        <dbReference type="ARBA" id="ARBA00023027"/>
    </source>
</evidence>
<evidence type="ECO:0000256" key="2">
    <source>
        <dbReference type="ARBA" id="ARBA00006601"/>
    </source>
</evidence>
<dbReference type="InterPro" id="IPR036220">
    <property type="entry name" value="UDP-Glc/GDP-Man_DH_C_sf"/>
</dbReference>
<dbReference type="PIRSF" id="PIRSF000124">
    <property type="entry name" value="UDPglc_GDPman_dh"/>
    <property type="match status" value="1"/>
</dbReference>
<evidence type="ECO:0000256" key="4">
    <source>
        <dbReference type="ARBA" id="ARBA00023002"/>
    </source>
</evidence>
<comment type="catalytic activity">
    <reaction evidence="6 7">
        <text>UDP-alpha-D-glucose + 2 NAD(+) + H2O = UDP-alpha-D-glucuronate + 2 NADH + 3 H(+)</text>
        <dbReference type="Rhea" id="RHEA:23596"/>
        <dbReference type="ChEBI" id="CHEBI:15377"/>
        <dbReference type="ChEBI" id="CHEBI:15378"/>
        <dbReference type="ChEBI" id="CHEBI:57540"/>
        <dbReference type="ChEBI" id="CHEBI:57945"/>
        <dbReference type="ChEBI" id="CHEBI:58052"/>
        <dbReference type="ChEBI" id="CHEBI:58885"/>
        <dbReference type="EC" id="1.1.1.22"/>
    </reaction>
</comment>
<protein>
    <recommendedName>
        <fullName evidence="3 7">UDP-glucose 6-dehydrogenase</fullName>
        <ecNumber evidence="3 7">1.1.1.22</ecNumber>
    </recommendedName>
</protein>
<dbReference type="EMBL" id="JAQQPO010000001">
    <property type="protein sequence ID" value="MDC7956741.1"/>
    <property type="molecule type" value="Genomic_DNA"/>
</dbReference>
<dbReference type="InterPro" id="IPR008927">
    <property type="entry name" value="6-PGluconate_DH-like_C_sf"/>
</dbReference>
<dbReference type="InterPro" id="IPR028357">
    <property type="entry name" value="UDPglc_DH_bac"/>
</dbReference>
<feature type="domain" description="UDP-glucose/GDP-mannose dehydrogenase C-terminal" evidence="11">
    <location>
        <begin position="351"/>
        <end position="439"/>
    </location>
</feature>
<evidence type="ECO:0000256" key="10">
    <source>
        <dbReference type="PIRSR" id="PIRSR500134-3"/>
    </source>
</evidence>
<evidence type="ECO:0000313" key="13">
    <source>
        <dbReference type="Proteomes" id="UP001215078"/>
    </source>
</evidence>
<feature type="binding site" evidence="10">
    <location>
        <position position="124"/>
    </location>
    <ligand>
        <name>NAD(+)</name>
        <dbReference type="ChEBI" id="CHEBI:57540"/>
    </ligand>
</feature>
<feature type="binding site" evidence="10">
    <location>
        <position position="40"/>
    </location>
    <ligand>
        <name>NAD(+)</name>
        <dbReference type="ChEBI" id="CHEBI:57540"/>
    </ligand>
</feature>
<evidence type="ECO:0000256" key="6">
    <source>
        <dbReference type="ARBA" id="ARBA00047473"/>
    </source>
</evidence>
<feature type="binding site" evidence="9">
    <location>
        <begin position="153"/>
        <end position="156"/>
    </location>
    <ligand>
        <name>substrate</name>
    </ligand>
</feature>
<dbReference type="GO" id="GO:0003979">
    <property type="term" value="F:UDP-glucose 6-dehydrogenase activity"/>
    <property type="evidence" value="ECO:0007669"/>
    <property type="project" value="UniProtKB-EC"/>
</dbReference>
<dbReference type="InterPro" id="IPR014027">
    <property type="entry name" value="UDP-Glc/GDP-Man_DH_C"/>
</dbReference>
<dbReference type="InterPro" id="IPR036291">
    <property type="entry name" value="NAD(P)-bd_dom_sf"/>
</dbReference>
<sequence>MRDFKEIRVAVAGTGYVGLSIATLLSQHHHVTAVDVIPEKVEKLNNKVSPIQDDYIEKYLAEKPLDLVATLDGRSAYADADFVVIAAPTNYDPVKNYFDTSRVEEVIDLVLEVNPDAVMVIKSTIPVGYTRNLYVKYAQKGVKKFNLLFSPEFLRESKALYDNLYPSRIIVGYPKIIDRPEFAEENSTIRSVTDVTMLQEAAKTFAALLQEGAVKENIDTLFMGIKEAEAVKLFANTYLALRVSYFNELDTYAEIKGLDSKAIIEGVGLDPRIGTHYNNPSFGYGGYCLPKDTKQLLANYQDVPQNMMSAIVESNKTRKDYIADQVLKMAGWYSYSGKNEFEAGMKECTIGVFRLTMKSNSDNFRQSSIQGVMKRIKAKGATVIIYEPTLGDGTTFFGSKVINNLEDFKKHSHAIIANRYDSYLDDVKDKVYTRDIFKRD</sequence>
<evidence type="ECO:0000259" key="11">
    <source>
        <dbReference type="SMART" id="SM00984"/>
    </source>
</evidence>
<feature type="binding site" evidence="10">
    <location>
        <position position="156"/>
    </location>
    <ligand>
        <name>NAD(+)</name>
        <dbReference type="ChEBI" id="CHEBI:57540"/>
    </ligand>
</feature>
<dbReference type="InterPro" id="IPR014026">
    <property type="entry name" value="UDP-Glc/GDP-Man_DH_dimer"/>
</dbReference>
<dbReference type="Pfam" id="PF03721">
    <property type="entry name" value="UDPG_MGDP_dh_N"/>
    <property type="match status" value="1"/>
</dbReference>
<dbReference type="Gene3D" id="3.40.50.720">
    <property type="entry name" value="NAD(P)-binding Rossmann-like Domain"/>
    <property type="match status" value="2"/>
</dbReference>
<feature type="binding site" evidence="10">
    <location>
        <position position="89"/>
    </location>
    <ligand>
        <name>NAD(+)</name>
        <dbReference type="ChEBI" id="CHEBI:57540"/>
    </ligand>
</feature>
<dbReference type="AlphaFoldDB" id="A0AAW6I9G5"/>
<feature type="binding site" evidence="9">
    <location>
        <position position="357"/>
    </location>
    <ligand>
        <name>substrate</name>
    </ligand>
</feature>
<feature type="binding site" evidence="10">
    <location>
        <position position="291"/>
    </location>
    <ligand>
        <name>NAD(+)</name>
        <dbReference type="ChEBI" id="CHEBI:57540"/>
    </ligand>
</feature>
<dbReference type="PANTHER" id="PTHR43750">
    <property type="entry name" value="UDP-GLUCOSE 6-DEHYDROGENASE TUAD"/>
    <property type="match status" value="1"/>
</dbReference>
<dbReference type="Proteomes" id="UP001215078">
    <property type="component" value="Unassembled WGS sequence"/>
</dbReference>
<feature type="binding site" evidence="9">
    <location>
        <position position="358"/>
    </location>
    <ligand>
        <name>substrate</name>
    </ligand>
</feature>
<gene>
    <name evidence="12" type="ORF">PQ628_00785</name>
</gene>
<dbReference type="PANTHER" id="PTHR43750:SF2">
    <property type="entry name" value="UDP-GLUCOSE 6-DEHYDROGENASE"/>
    <property type="match status" value="1"/>
</dbReference>
<evidence type="ECO:0000256" key="7">
    <source>
        <dbReference type="PIRNR" id="PIRNR000124"/>
    </source>
</evidence>
<evidence type="ECO:0000313" key="12">
    <source>
        <dbReference type="EMBL" id="MDC7956741.1"/>
    </source>
</evidence>
<dbReference type="Pfam" id="PF03720">
    <property type="entry name" value="UDPG_MGDP_dh_C"/>
    <property type="match status" value="1"/>
</dbReference>
<comment type="pathway">
    <text evidence="1">Nucleotide-sugar biosynthesis; UDP-alpha-D-glucuronate biosynthesis; UDP-alpha-D-glucuronate from UDP-alpha-D-glucose: step 1/1.</text>
</comment>
<feature type="binding site" evidence="9">
    <location>
        <position position="440"/>
    </location>
    <ligand>
        <name>substrate</name>
    </ligand>
</feature>
<proteinExistence type="inferred from homology"/>
<feature type="binding site" evidence="9">
    <location>
        <begin position="277"/>
        <end position="281"/>
    </location>
    <ligand>
        <name>substrate</name>
    </ligand>
</feature>
<dbReference type="SUPFAM" id="SSF52413">
    <property type="entry name" value="UDP-glucose/GDP-mannose dehydrogenase C-terminal domain"/>
    <property type="match status" value="1"/>
</dbReference>
<feature type="active site" description="Nucleophile" evidence="8">
    <location>
        <position position="288"/>
    </location>
</feature>
<dbReference type="EC" id="1.1.1.22" evidence="3 7"/>
<name>A0AAW6I9G5_BACOV</name>
<keyword evidence="4 7" id="KW-0560">Oxidoreductase</keyword>
<dbReference type="RefSeq" id="WP_117937187.1">
    <property type="nucleotide sequence ID" value="NZ_CAKJZI010000002.1"/>
</dbReference>
<evidence type="ECO:0000256" key="3">
    <source>
        <dbReference type="ARBA" id="ARBA00012954"/>
    </source>
</evidence>